<feature type="transmembrane region" description="Helical" evidence="6">
    <location>
        <begin position="247"/>
        <end position="272"/>
    </location>
</feature>
<name>A0A4Y1R0I3_PRUDU</name>
<feature type="compositionally biased region" description="Basic and acidic residues" evidence="7">
    <location>
        <begin position="81"/>
        <end position="100"/>
    </location>
</feature>
<feature type="compositionally biased region" description="Basic and acidic residues" evidence="7">
    <location>
        <begin position="1"/>
        <end position="16"/>
    </location>
</feature>
<dbReference type="InterPro" id="IPR045064">
    <property type="entry name" value="Reticulon-like"/>
</dbReference>
<dbReference type="InterPro" id="IPR003388">
    <property type="entry name" value="Reticulon"/>
</dbReference>
<protein>
    <recommendedName>
        <fullName evidence="6">Reticulon-like protein</fullName>
    </recommendedName>
</protein>
<evidence type="ECO:0000259" key="8">
    <source>
        <dbReference type="PROSITE" id="PS50845"/>
    </source>
</evidence>
<dbReference type="PANTHER" id="PTHR10994">
    <property type="entry name" value="RETICULON"/>
    <property type="match status" value="1"/>
</dbReference>
<keyword evidence="3 6" id="KW-0256">Endoplasmic reticulum</keyword>
<evidence type="ECO:0000256" key="4">
    <source>
        <dbReference type="ARBA" id="ARBA00022989"/>
    </source>
</evidence>
<evidence type="ECO:0000256" key="5">
    <source>
        <dbReference type="ARBA" id="ARBA00023136"/>
    </source>
</evidence>
<dbReference type="AlphaFoldDB" id="A0A4Y1R0I3"/>
<evidence type="ECO:0000256" key="7">
    <source>
        <dbReference type="SAM" id="MobiDB-lite"/>
    </source>
</evidence>
<dbReference type="EMBL" id="AP019298">
    <property type="protein sequence ID" value="BBG97593.1"/>
    <property type="molecule type" value="Genomic_DNA"/>
</dbReference>
<feature type="region of interest" description="Disordered" evidence="7">
    <location>
        <begin position="1"/>
        <end position="123"/>
    </location>
</feature>
<reference evidence="9" key="1">
    <citation type="journal article" date="2019" name="Science">
        <title>Mutation of a bHLH transcription factor allowed almond domestication.</title>
        <authorList>
            <person name="Sanchez-Perez R."/>
            <person name="Pavan S."/>
            <person name="Mazzeo R."/>
            <person name="Moldovan C."/>
            <person name="Aiese Cigliano R."/>
            <person name="Del Cueto J."/>
            <person name="Ricciardi F."/>
            <person name="Lotti C."/>
            <person name="Ricciardi L."/>
            <person name="Dicenta F."/>
            <person name="Lopez-Marques R.L."/>
            <person name="Lindberg Moller B."/>
        </authorList>
    </citation>
    <scope>NUCLEOTIDE SEQUENCE</scope>
</reference>
<evidence type="ECO:0000256" key="3">
    <source>
        <dbReference type="ARBA" id="ARBA00022824"/>
    </source>
</evidence>
<dbReference type="PANTHER" id="PTHR10994:SF191">
    <property type="entry name" value="RETICULON-LIKE PROTEIN"/>
    <property type="match status" value="1"/>
</dbReference>
<sequence length="350" mass="39604">WTPQPTHEKKSPDRPNHSCLDCSAPRGLQPFKPKSVTLPFQIFPDQLAQDPNRKARANQQNQRPRSSLIMADQSESAGSTVEHEKSLMEKISEKIHDHDSSSSSSSDSDNEKPESPKSQKPKVFRIFGREKPVHHVFGGGKPADVFLWRNKKVSAGVLGGATAVWVLFELLEYHLLTLVGHILIGTLAVLFLWSNAHSFIHKTPPRIPEVHLPEEPFLQVASELRLQINWAFAVLHDIASGRELKKFLIVIAGLWVLSIVGTWCNFLTLFYISFVLLHTVPVIYEKYEDKIDPFAEKATIEFKKHYAVFDAKVLSKIPQGLKNKRDFLFDQISETCVSIFGTLPLLLRDN</sequence>
<accession>A0A4Y1R0I3</accession>
<feature type="non-terminal residue" evidence="9">
    <location>
        <position position="1"/>
    </location>
</feature>
<comment type="subcellular location">
    <subcellularLocation>
        <location evidence="1 6">Endoplasmic reticulum membrane</location>
        <topology evidence="1 6">Multi-pass membrane protein</topology>
    </subcellularLocation>
</comment>
<feature type="transmembrane region" description="Helical" evidence="6">
    <location>
        <begin position="174"/>
        <end position="193"/>
    </location>
</feature>
<dbReference type="GO" id="GO:0005789">
    <property type="term" value="C:endoplasmic reticulum membrane"/>
    <property type="evidence" value="ECO:0007669"/>
    <property type="project" value="UniProtKB-SubCell"/>
</dbReference>
<evidence type="ECO:0000256" key="6">
    <source>
        <dbReference type="RuleBase" id="RU363132"/>
    </source>
</evidence>
<proteinExistence type="predicted"/>
<evidence type="ECO:0000313" key="9">
    <source>
        <dbReference type="EMBL" id="BBG97593.1"/>
    </source>
</evidence>
<keyword evidence="5 6" id="KW-0472">Membrane</keyword>
<evidence type="ECO:0000256" key="1">
    <source>
        <dbReference type="ARBA" id="ARBA00004477"/>
    </source>
</evidence>
<keyword evidence="4 6" id="KW-1133">Transmembrane helix</keyword>
<feature type="domain" description="Reticulon" evidence="8">
    <location>
        <begin position="142"/>
        <end position="326"/>
    </location>
</feature>
<dbReference type="GO" id="GO:0009617">
    <property type="term" value="P:response to bacterium"/>
    <property type="evidence" value="ECO:0007669"/>
    <property type="project" value="InterPro"/>
</dbReference>
<keyword evidence="2 6" id="KW-0812">Transmembrane</keyword>
<evidence type="ECO:0000256" key="2">
    <source>
        <dbReference type="ARBA" id="ARBA00022692"/>
    </source>
</evidence>
<gene>
    <name evidence="9" type="ORF">Prudu_006779</name>
</gene>
<dbReference type="Pfam" id="PF02453">
    <property type="entry name" value="Reticulon"/>
    <property type="match status" value="1"/>
</dbReference>
<feature type="transmembrane region" description="Helical" evidence="6">
    <location>
        <begin position="153"/>
        <end position="168"/>
    </location>
</feature>
<organism evidence="9">
    <name type="scientific">Prunus dulcis</name>
    <name type="common">Almond</name>
    <name type="synonym">Amygdalus dulcis</name>
    <dbReference type="NCBI Taxonomy" id="3755"/>
    <lineage>
        <taxon>Eukaryota</taxon>
        <taxon>Viridiplantae</taxon>
        <taxon>Streptophyta</taxon>
        <taxon>Embryophyta</taxon>
        <taxon>Tracheophyta</taxon>
        <taxon>Spermatophyta</taxon>
        <taxon>Magnoliopsida</taxon>
        <taxon>eudicotyledons</taxon>
        <taxon>Gunneridae</taxon>
        <taxon>Pentapetalae</taxon>
        <taxon>rosids</taxon>
        <taxon>fabids</taxon>
        <taxon>Rosales</taxon>
        <taxon>Rosaceae</taxon>
        <taxon>Amygdaloideae</taxon>
        <taxon>Amygdaleae</taxon>
        <taxon>Prunus</taxon>
    </lineage>
</organism>
<dbReference type="PROSITE" id="PS50845">
    <property type="entry name" value="RETICULON"/>
    <property type="match status" value="1"/>
</dbReference>